<dbReference type="GO" id="GO:0043190">
    <property type="term" value="C:ATP-binding cassette (ABC) transporter complex"/>
    <property type="evidence" value="ECO:0007669"/>
    <property type="project" value="InterPro"/>
</dbReference>
<keyword evidence="8 10" id="KW-1133">Transmembrane helix</keyword>
<feature type="domain" description="ABC transmembrane type-1" evidence="11">
    <location>
        <begin position="50"/>
        <end position="238"/>
    </location>
</feature>
<dbReference type="EMBL" id="FUYE01000019">
    <property type="protein sequence ID" value="SKB05728.1"/>
    <property type="molecule type" value="Genomic_DNA"/>
</dbReference>
<comment type="function">
    <text evidence="1">Part of the binding-protein-dependent transport system for glutamine; probably responsible for the translocation of the substrate across the membrane.</text>
</comment>
<dbReference type="GO" id="GO:0006865">
    <property type="term" value="P:amino acid transport"/>
    <property type="evidence" value="ECO:0007669"/>
    <property type="project" value="UniProtKB-KW"/>
</dbReference>
<dbReference type="InterPro" id="IPR043429">
    <property type="entry name" value="ArtM/GltK/GlnP/TcyL/YhdX-like"/>
</dbReference>
<evidence type="ECO:0000256" key="9">
    <source>
        <dbReference type="ARBA" id="ARBA00023136"/>
    </source>
</evidence>
<dbReference type="GO" id="GO:0022857">
    <property type="term" value="F:transmembrane transporter activity"/>
    <property type="evidence" value="ECO:0007669"/>
    <property type="project" value="InterPro"/>
</dbReference>
<keyword evidence="5" id="KW-1003">Cell membrane</keyword>
<evidence type="ECO:0000256" key="3">
    <source>
        <dbReference type="ARBA" id="ARBA00010072"/>
    </source>
</evidence>
<accession>A0A1T4YVX5</accession>
<feature type="transmembrane region" description="Helical" evidence="10">
    <location>
        <begin position="47"/>
        <end position="72"/>
    </location>
</feature>
<evidence type="ECO:0000313" key="12">
    <source>
        <dbReference type="EMBL" id="SKB05728.1"/>
    </source>
</evidence>
<dbReference type="OrthoDB" id="9811552at2"/>
<protein>
    <submittedName>
        <fullName evidence="12">Amino acid ABC transporter membrane protein, PAAT family</fullName>
    </submittedName>
</protein>
<dbReference type="InterPro" id="IPR035906">
    <property type="entry name" value="MetI-like_sf"/>
</dbReference>
<evidence type="ECO:0000256" key="8">
    <source>
        <dbReference type="ARBA" id="ARBA00022989"/>
    </source>
</evidence>
<evidence type="ECO:0000313" key="13">
    <source>
        <dbReference type="Proteomes" id="UP000190774"/>
    </source>
</evidence>
<feature type="transmembrane region" description="Helical" evidence="10">
    <location>
        <begin position="219"/>
        <end position="239"/>
    </location>
</feature>
<evidence type="ECO:0000256" key="7">
    <source>
        <dbReference type="ARBA" id="ARBA00022970"/>
    </source>
</evidence>
<dbReference type="PROSITE" id="PS50928">
    <property type="entry name" value="ABC_TM1"/>
    <property type="match status" value="1"/>
</dbReference>
<evidence type="ECO:0000256" key="6">
    <source>
        <dbReference type="ARBA" id="ARBA00022692"/>
    </source>
</evidence>
<evidence type="ECO:0000256" key="1">
    <source>
        <dbReference type="ARBA" id="ARBA00003159"/>
    </source>
</evidence>
<gene>
    <name evidence="12" type="ORF">SAMN02745166_04318</name>
</gene>
<keyword evidence="13" id="KW-1185">Reference proteome</keyword>
<keyword evidence="4 10" id="KW-0813">Transport</keyword>
<dbReference type="NCBIfam" id="TIGR01726">
    <property type="entry name" value="HEQRo_perm_3TM"/>
    <property type="match status" value="1"/>
</dbReference>
<feature type="transmembrane region" description="Helical" evidence="10">
    <location>
        <begin position="84"/>
        <end position="109"/>
    </location>
</feature>
<dbReference type="AlphaFoldDB" id="A0A1T4YVX5"/>
<feature type="transmembrane region" description="Helical" evidence="10">
    <location>
        <begin position="9"/>
        <end position="27"/>
    </location>
</feature>
<dbReference type="InterPro" id="IPR010065">
    <property type="entry name" value="AA_ABC_transptr_permease_3TM"/>
</dbReference>
<dbReference type="SUPFAM" id="SSF161098">
    <property type="entry name" value="MetI-like"/>
    <property type="match status" value="1"/>
</dbReference>
<reference evidence="13" key="1">
    <citation type="submission" date="2017-02" db="EMBL/GenBank/DDBJ databases">
        <authorList>
            <person name="Varghese N."/>
            <person name="Submissions S."/>
        </authorList>
    </citation>
    <scope>NUCLEOTIDE SEQUENCE [LARGE SCALE GENOMIC DNA]</scope>
    <source>
        <strain evidence="13">ATCC 700200</strain>
    </source>
</reference>
<name>A0A1T4YVX5_9BACT</name>
<organism evidence="12 13">
    <name type="scientific">Prosthecobacter debontii</name>
    <dbReference type="NCBI Taxonomy" id="48467"/>
    <lineage>
        <taxon>Bacteria</taxon>
        <taxon>Pseudomonadati</taxon>
        <taxon>Verrucomicrobiota</taxon>
        <taxon>Verrucomicrobiia</taxon>
        <taxon>Verrucomicrobiales</taxon>
        <taxon>Verrucomicrobiaceae</taxon>
        <taxon>Prosthecobacter</taxon>
    </lineage>
</organism>
<dbReference type="CDD" id="cd06261">
    <property type="entry name" value="TM_PBP2"/>
    <property type="match status" value="1"/>
</dbReference>
<dbReference type="Gene3D" id="1.10.3720.10">
    <property type="entry name" value="MetI-like"/>
    <property type="match status" value="1"/>
</dbReference>
<proteinExistence type="inferred from homology"/>
<dbReference type="Proteomes" id="UP000190774">
    <property type="component" value="Unassembled WGS sequence"/>
</dbReference>
<evidence type="ECO:0000256" key="5">
    <source>
        <dbReference type="ARBA" id="ARBA00022475"/>
    </source>
</evidence>
<comment type="similarity">
    <text evidence="3">Belongs to the binding-protein-dependent transport system permease family. HisMQ subfamily.</text>
</comment>
<keyword evidence="7" id="KW-0029">Amino-acid transport</keyword>
<evidence type="ECO:0000256" key="10">
    <source>
        <dbReference type="RuleBase" id="RU363032"/>
    </source>
</evidence>
<dbReference type="InterPro" id="IPR000515">
    <property type="entry name" value="MetI-like"/>
</dbReference>
<dbReference type="Pfam" id="PF00528">
    <property type="entry name" value="BPD_transp_1"/>
    <property type="match status" value="1"/>
</dbReference>
<keyword evidence="6 10" id="KW-0812">Transmembrane</keyword>
<evidence type="ECO:0000256" key="4">
    <source>
        <dbReference type="ARBA" id="ARBA00022448"/>
    </source>
</evidence>
<sequence length="249" mass="27785">MLSLTARSLFWTLVLLTAAALALYFTFSTVHYRWNWESVWTYRYQFAWGWLTTMAISVVAMVLSVLVGFALMLSRRSPILPLRLFATGVVELLRGSPLLVQLLIGYYIIATALQVNDKLLVGTLLLGLFEGAYLSEIFRGAVESIGATQREAARAVGFNTVQTYRYVIIPQAVRRALPGTTGQLVSLIKDSSLLSVIAIEELVQKVRILNSSSYTALEGYLPLAAAYLIVTLPLSWYAGRLERRFAYET</sequence>
<evidence type="ECO:0000259" key="11">
    <source>
        <dbReference type="PROSITE" id="PS50928"/>
    </source>
</evidence>
<dbReference type="PANTHER" id="PTHR30614:SF20">
    <property type="entry name" value="GLUTAMINE TRANSPORT SYSTEM PERMEASE PROTEIN GLNP"/>
    <property type="match status" value="1"/>
</dbReference>
<comment type="subcellular location">
    <subcellularLocation>
        <location evidence="2">Cell inner membrane</location>
        <topology evidence="2">Multi-pass membrane protein</topology>
    </subcellularLocation>
    <subcellularLocation>
        <location evidence="10">Cell membrane</location>
        <topology evidence="10">Multi-pass membrane protein</topology>
    </subcellularLocation>
</comment>
<keyword evidence="9 10" id="KW-0472">Membrane</keyword>
<dbReference type="STRING" id="48467.SAMN02745166_04318"/>
<dbReference type="PANTHER" id="PTHR30614">
    <property type="entry name" value="MEMBRANE COMPONENT OF AMINO ACID ABC TRANSPORTER"/>
    <property type="match status" value="1"/>
</dbReference>
<evidence type="ECO:0000256" key="2">
    <source>
        <dbReference type="ARBA" id="ARBA00004429"/>
    </source>
</evidence>
<dbReference type="RefSeq" id="WP_078815461.1">
    <property type="nucleotide sequence ID" value="NZ_FUYE01000019.1"/>
</dbReference>